<dbReference type="PANTHER" id="PTHR42988">
    <property type="entry name" value="PHOSPHOHYDROLASE"/>
    <property type="match status" value="1"/>
</dbReference>
<name>A0ABW2F3A5_9BACL</name>
<feature type="domain" description="Calcineurin-like phosphoesterase" evidence="5">
    <location>
        <begin position="2"/>
        <end position="197"/>
    </location>
</feature>
<organism evidence="6 7">
    <name type="scientific">Cohnella cellulosilytica</name>
    <dbReference type="NCBI Taxonomy" id="986710"/>
    <lineage>
        <taxon>Bacteria</taxon>
        <taxon>Bacillati</taxon>
        <taxon>Bacillota</taxon>
        <taxon>Bacilli</taxon>
        <taxon>Bacillales</taxon>
        <taxon>Paenibacillaceae</taxon>
        <taxon>Cohnella</taxon>
    </lineage>
</organism>
<dbReference type="RefSeq" id="WP_378048242.1">
    <property type="nucleotide sequence ID" value="NZ_JBHMDN010000016.1"/>
</dbReference>
<sequence length="284" mass="32512">MLRLAIMGDLHYARTERIEGLSGLRAVQERFLDTYFRHFFGEPADGYISVGDLTHTGSLQEYEDVYRKMGDSRPRFMQVLGNHDVLDNSKDKVLAFLKQPAYHSITTKEATLLFLDTTRERSPDHSDGRMDDEQLRWLESIVEQNESQPLILFAHHPIRGTTAFSERDQLFVNSERLEEILQRRKGTALYLNGHNHVHSVYRQGNWRYIQTAACLAAPSYRIVTISGNRISVKTRVLSDGDLKQYGLQLEKELLYFPDAVRPVPSREDLELEIDLSAEGIGGSA</sequence>
<evidence type="ECO:0000256" key="4">
    <source>
        <dbReference type="ARBA" id="ARBA00025742"/>
    </source>
</evidence>
<dbReference type="InterPro" id="IPR004843">
    <property type="entry name" value="Calcineurin-like_PHP"/>
</dbReference>
<dbReference type="CDD" id="cd00838">
    <property type="entry name" value="MPP_superfamily"/>
    <property type="match status" value="1"/>
</dbReference>
<evidence type="ECO:0000256" key="1">
    <source>
        <dbReference type="ARBA" id="ARBA00022723"/>
    </source>
</evidence>
<dbReference type="InterPro" id="IPR050884">
    <property type="entry name" value="CNP_phosphodiesterase-III"/>
</dbReference>
<gene>
    <name evidence="6" type="ORF">ACFQMJ_03945</name>
</gene>
<comment type="similarity">
    <text evidence="4">Belongs to the cyclic nucleotide phosphodiesterase class-III family.</text>
</comment>
<dbReference type="Proteomes" id="UP001596378">
    <property type="component" value="Unassembled WGS sequence"/>
</dbReference>
<keyword evidence="2 6" id="KW-0378">Hydrolase</keyword>
<evidence type="ECO:0000259" key="5">
    <source>
        <dbReference type="Pfam" id="PF00149"/>
    </source>
</evidence>
<comment type="caution">
    <text evidence="6">The sequence shown here is derived from an EMBL/GenBank/DDBJ whole genome shotgun (WGS) entry which is preliminary data.</text>
</comment>
<dbReference type="InterPro" id="IPR029052">
    <property type="entry name" value="Metallo-depent_PP-like"/>
</dbReference>
<dbReference type="SUPFAM" id="SSF56300">
    <property type="entry name" value="Metallo-dependent phosphatases"/>
    <property type="match status" value="1"/>
</dbReference>
<dbReference type="EC" id="3.1.-.-" evidence="6"/>
<keyword evidence="1" id="KW-0479">Metal-binding</keyword>
<evidence type="ECO:0000313" key="6">
    <source>
        <dbReference type="EMBL" id="MFC7147681.1"/>
    </source>
</evidence>
<dbReference type="GO" id="GO:0016787">
    <property type="term" value="F:hydrolase activity"/>
    <property type="evidence" value="ECO:0007669"/>
    <property type="project" value="UniProtKB-KW"/>
</dbReference>
<keyword evidence="7" id="KW-1185">Reference proteome</keyword>
<dbReference type="Pfam" id="PF00149">
    <property type="entry name" value="Metallophos"/>
    <property type="match status" value="1"/>
</dbReference>
<keyword evidence="3" id="KW-0408">Iron</keyword>
<reference evidence="7" key="1">
    <citation type="journal article" date="2019" name="Int. J. Syst. Evol. Microbiol.">
        <title>The Global Catalogue of Microorganisms (GCM) 10K type strain sequencing project: providing services to taxonomists for standard genome sequencing and annotation.</title>
        <authorList>
            <consortium name="The Broad Institute Genomics Platform"/>
            <consortium name="The Broad Institute Genome Sequencing Center for Infectious Disease"/>
            <person name="Wu L."/>
            <person name="Ma J."/>
        </authorList>
    </citation>
    <scope>NUCLEOTIDE SEQUENCE [LARGE SCALE GENOMIC DNA]</scope>
    <source>
        <strain evidence="7">KCTC 12907</strain>
    </source>
</reference>
<proteinExistence type="inferred from homology"/>
<dbReference type="EMBL" id="JBHTAI010000002">
    <property type="protein sequence ID" value="MFC7147681.1"/>
    <property type="molecule type" value="Genomic_DNA"/>
</dbReference>
<dbReference type="Gene3D" id="3.60.21.10">
    <property type="match status" value="1"/>
</dbReference>
<protein>
    <submittedName>
        <fullName evidence="6">Metallophosphoesterase family protein</fullName>
        <ecNumber evidence="6">3.1.-.-</ecNumber>
    </submittedName>
</protein>
<evidence type="ECO:0000313" key="7">
    <source>
        <dbReference type="Proteomes" id="UP001596378"/>
    </source>
</evidence>
<evidence type="ECO:0000256" key="3">
    <source>
        <dbReference type="ARBA" id="ARBA00023004"/>
    </source>
</evidence>
<dbReference type="PANTHER" id="PTHR42988:SF2">
    <property type="entry name" value="CYCLIC NUCLEOTIDE PHOSPHODIESTERASE CBUA0032-RELATED"/>
    <property type="match status" value="1"/>
</dbReference>
<accession>A0ABW2F3A5</accession>
<evidence type="ECO:0000256" key="2">
    <source>
        <dbReference type="ARBA" id="ARBA00022801"/>
    </source>
</evidence>